<dbReference type="KEGG" id="mob:NCTC10112_00700"/>
<dbReference type="RefSeq" id="WP_129619178.1">
    <property type="nucleotide sequence ID" value="NZ_LR214942.1"/>
</dbReference>
<geneLocation type="plasmid" evidence="1">
    <name>3</name>
</geneLocation>
<reference evidence="1 2" key="1">
    <citation type="submission" date="2019-01" db="EMBL/GenBank/DDBJ databases">
        <authorList>
            <consortium name="Pathogen Informatics"/>
        </authorList>
    </citation>
    <scope>NUCLEOTIDE SEQUENCE [LARGE SCALE GENOMIC DNA]</scope>
    <source>
        <strain evidence="1 2">NCTC10112</strain>
        <plasmid evidence="2">3</plasmid>
    </source>
</reference>
<dbReference type="EMBL" id="LR214942">
    <property type="protein sequence ID" value="VEU56715.1"/>
    <property type="molecule type" value="Genomic_DNA"/>
</dbReference>
<gene>
    <name evidence="1" type="ORF">NCTC10112_00700</name>
</gene>
<name>A0A448ZZR8_METOS</name>
<dbReference type="OrthoDB" id="395661at2"/>
<organism evidence="1 2">
    <name type="scientific">Metamycoplasma orale</name>
    <name type="common">Mycoplasma orale</name>
    <dbReference type="NCBI Taxonomy" id="2121"/>
    <lineage>
        <taxon>Bacteria</taxon>
        <taxon>Bacillati</taxon>
        <taxon>Mycoplasmatota</taxon>
        <taxon>Mycoplasmoidales</taxon>
        <taxon>Metamycoplasmataceae</taxon>
        <taxon>Metamycoplasma</taxon>
    </lineage>
</organism>
<sequence length="186" mass="21343">MVSGNFGSKKLLQHLKYDSTTFEAKSNVYFLPHNTFLPKEMYSEYYAYVFSSPIYDQETKKLTIKISVVSTNDLNAGNTKDQVASKRVEVVANEFLQCNITKYLFTKSVFDLRLKGSTFDQSKPASEVTMEILKQKLEEHYVGYVIENVEVDHSKSSEGKLLYKFSAKKDSFESFVLSLTISKFKK</sequence>
<dbReference type="Proteomes" id="UP000290482">
    <property type="component" value="Plasmid 3"/>
</dbReference>
<dbReference type="AlphaFoldDB" id="A0A448ZZR8"/>
<accession>A0A448ZZR8</accession>
<protein>
    <submittedName>
        <fullName evidence="1">Uncharacterized protein</fullName>
    </submittedName>
</protein>
<evidence type="ECO:0000313" key="2">
    <source>
        <dbReference type="Proteomes" id="UP000290482"/>
    </source>
</evidence>
<evidence type="ECO:0000313" key="1">
    <source>
        <dbReference type="EMBL" id="VEU56715.1"/>
    </source>
</evidence>
<proteinExistence type="predicted"/>
<keyword evidence="2" id="KW-1185">Reference proteome</keyword>
<keyword evidence="1" id="KW-0614">Plasmid</keyword>